<dbReference type="EMBL" id="CP058214">
    <property type="protein sequence ID" value="QPC45207.1"/>
    <property type="molecule type" value="Genomic_DNA"/>
</dbReference>
<evidence type="ECO:0000313" key="6">
    <source>
        <dbReference type="Proteomes" id="UP000593594"/>
    </source>
</evidence>
<dbReference type="KEGG" id="kmn:HW532_06025"/>
<protein>
    <submittedName>
        <fullName evidence="5">1-acyl-sn-glycerol-3-phosphate acyltransferase</fullName>
    </submittedName>
</protein>
<evidence type="ECO:0000259" key="4">
    <source>
        <dbReference type="SMART" id="SM00563"/>
    </source>
</evidence>
<keyword evidence="6" id="KW-1185">Reference proteome</keyword>
<dbReference type="Pfam" id="PF01553">
    <property type="entry name" value="Acyltransferase"/>
    <property type="match status" value="1"/>
</dbReference>
<keyword evidence="2 5" id="KW-0808">Transferase</keyword>
<dbReference type="Proteomes" id="UP000593594">
    <property type="component" value="Chromosome"/>
</dbReference>
<feature type="domain" description="Phospholipid/glycerol acyltransferase" evidence="4">
    <location>
        <begin position="51"/>
        <end position="165"/>
    </location>
</feature>
<proteinExistence type="predicted"/>
<evidence type="ECO:0000256" key="2">
    <source>
        <dbReference type="ARBA" id="ARBA00022679"/>
    </source>
</evidence>
<organism evidence="5 6">
    <name type="scientific">Kaustia mangrovi</name>
    <dbReference type="NCBI Taxonomy" id="2593653"/>
    <lineage>
        <taxon>Bacteria</taxon>
        <taxon>Pseudomonadati</taxon>
        <taxon>Pseudomonadota</taxon>
        <taxon>Alphaproteobacteria</taxon>
        <taxon>Hyphomicrobiales</taxon>
        <taxon>Parvibaculaceae</taxon>
        <taxon>Kaustia</taxon>
    </lineage>
</organism>
<evidence type="ECO:0000313" key="5">
    <source>
        <dbReference type="EMBL" id="QPC45207.1"/>
    </source>
</evidence>
<dbReference type="SMART" id="SM00563">
    <property type="entry name" value="PlsC"/>
    <property type="match status" value="1"/>
</dbReference>
<accession>A0A7S8HDW0</accession>
<dbReference type="GO" id="GO:0006654">
    <property type="term" value="P:phosphatidic acid biosynthetic process"/>
    <property type="evidence" value="ECO:0007669"/>
    <property type="project" value="TreeGrafter"/>
</dbReference>
<dbReference type="GO" id="GO:0003841">
    <property type="term" value="F:1-acylglycerol-3-phosphate O-acyltransferase activity"/>
    <property type="evidence" value="ECO:0007669"/>
    <property type="project" value="TreeGrafter"/>
</dbReference>
<dbReference type="CDD" id="cd07989">
    <property type="entry name" value="LPLAT_AGPAT-like"/>
    <property type="match status" value="1"/>
</dbReference>
<gene>
    <name evidence="5" type="ORF">HW532_06025</name>
</gene>
<dbReference type="InterPro" id="IPR002123">
    <property type="entry name" value="Plipid/glycerol_acylTrfase"/>
</dbReference>
<evidence type="ECO:0000256" key="3">
    <source>
        <dbReference type="ARBA" id="ARBA00023315"/>
    </source>
</evidence>
<dbReference type="PANTHER" id="PTHR10434:SF40">
    <property type="entry name" value="1-ACYL-SN-GLYCEROL-3-PHOSPHATE ACYLTRANSFERASE"/>
    <property type="match status" value="1"/>
</dbReference>
<dbReference type="SUPFAM" id="SSF69593">
    <property type="entry name" value="Glycerol-3-phosphate (1)-acyltransferase"/>
    <property type="match status" value="1"/>
</dbReference>
<keyword evidence="3 5" id="KW-0012">Acyltransferase</keyword>
<dbReference type="AlphaFoldDB" id="A0A7S8HDW0"/>
<dbReference type="PANTHER" id="PTHR10434">
    <property type="entry name" value="1-ACYL-SN-GLYCEROL-3-PHOSPHATE ACYLTRANSFERASE"/>
    <property type="match status" value="1"/>
</dbReference>
<reference evidence="5 6" key="1">
    <citation type="submission" date="2020-06" db="EMBL/GenBank/DDBJ databases">
        <title>Genome sequence of 2 isolates from Red Sea Mangroves.</title>
        <authorList>
            <person name="Sefrji F."/>
            <person name="Michoud G."/>
            <person name="Merlino G."/>
            <person name="Daffonchio D."/>
        </authorList>
    </citation>
    <scope>NUCLEOTIDE SEQUENCE [LARGE SCALE GENOMIC DNA]</scope>
    <source>
        <strain evidence="5 6">R1DC25</strain>
    </source>
</reference>
<evidence type="ECO:0000256" key="1">
    <source>
        <dbReference type="ARBA" id="ARBA00005189"/>
    </source>
</evidence>
<comment type="pathway">
    <text evidence="1">Lipid metabolism.</text>
</comment>
<name>A0A7S8HDW0_9HYPH</name>
<sequence>MIAGLPAFALPRRTALPLLKAWARVSGWWLKVLAGTAVEVRGRGRLPGGPILVAAKHQSLWETFALLTVFDDPAVVLKRELTWIPVFGWYARKFGMIPVDRDAGPRALKRMMAAAQAALDDGRQVVIFPEGTRRAPGAAPAYKPGAAALYLRLGVPCVPVALNSGLYWPRRRFMRYPGTIVLEILDPIAPDLGRRRFSAELEERIETATARLLTEAEGS</sequence>